<dbReference type="Proteomes" id="UP000663850">
    <property type="component" value="Unassembled WGS sequence"/>
</dbReference>
<evidence type="ECO:0000313" key="3">
    <source>
        <dbReference type="Proteomes" id="UP000663850"/>
    </source>
</evidence>
<organism evidence="2 3">
    <name type="scientific">Rhizoctonia solani</name>
    <dbReference type="NCBI Taxonomy" id="456999"/>
    <lineage>
        <taxon>Eukaryota</taxon>
        <taxon>Fungi</taxon>
        <taxon>Dikarya</taxon>
        <taxon>Basidiomycota</taxon>
        <taxon>Agaricomycotina</taxon>
        <taxon>Agaricomycetes</taxon>
        <taxon>Cantharellales</taxon>
        <taxon>Ceratobasidiaceae</taxon>
        <taxon>Rhizoctonia</taxon>
    </lineage>
</organism>
<gene>
    <name evidence="2" type="ORF">RDB_LOCUS8533</name>
</gene>
<evidence type="ECO:0000256" key="1">
    <source>
        <dbReference type="SAM" id="MobiDB-lite"/>
    </source>
</evidence>
<sequence>MSTGWLNLATVPRQAFRPPLGGPSHPVPDQSEEIQAARLRESVAVRALQKKQKLSQGNPTEMVKTEPTVTAFISATSNVSTTNRESSTSDTSSRIADN</sequence>
<reference evidence="2" key="1">
    <citation type="submission" date="2021-01" db="EMBL/GenBank/DDBJ databases">
        <authorList>
            <person name="Kaushik A."/>
        </authorList>
    </citation>
    <scope>NUCLEOTIDE SEQUENCE</scope>
    <source>
        <strain evidence="2">Type strain: AG8-Rh-89/</strain>
    </source>
</reference>
<feature type="region of interest" description="Disordered" evidence="1">
    <location>
        <begin position="1"/>
        <end position="29"/>
    </location>
</feature>
<comment type="caution">
    <text evidence="2">The sequence shown here is derived from an EMBL/GenBank/DDBJ whole genome shotgun (WGS) entry which is preliminary data.</text>
</comment>
<dbReference type="EMBL" id="CAJMWZ010000454">
    <property type="protein sequence ID" value="CAE6419464.1"/>
    <property type="molecule type" value="Genomic_DNA"/>
</dbReference>
<protein>
    <submittedName>
        <fullName evidence="2">Uncharacterized protein</fullName>
    </submittedName>
</protein>
<proteinExistence type="predicted"/>
<accession>A0A8H2X7J6</accession>
<dbReference type="AlphaFoldDB" id="A0A8H2X7J6"/>
<name>A0A8H2X7J6_9AGAM</name>
<feature type="region of interest" description="Disordered" evidence="1">
    <location>
        <begin position="75"/>
        <end position="98"/>
    </location>
</feature>
<evidence type="ECO:0000313" key="2">
    <source>
        <dbReference type="EMBL" id="CAE6419464.1"/>
    </source>
</evidence>